<keyword evidence="11" id="KW-0133">Cell shape</keyword>
<reference evidence="16" key="1">
    <citation type="journal article" date="2022" name="G3 (Bethesda)">
        <title>High quality genome of the basidiomycete yeast Dioszegia hungarica PDD-24b-2 isolated from cloud water.</title>
        <authorList>
            <person name="Jarrige D."/>
            <person name="Haridas S."/>
            <person name="Bleykasten-Grosshans C."/>
            <person name="Joly M."/>
            <person name="Nadalig T."/>
            <person name="Sancelme M."/>
            <person name="Vuilleumier S."/>
            <person name="Grigoriev I.V."/>
            <person name="Amato P."/>
            <person name="Bringel F."/>
        </authorList>
    </citation>
    <scope>NUCLEOTIDE SEQUENCE</scope>
    <source>
        <strain evidence="16">PDD-24b-2</strain>
    </source>
</reference>
<evidence type="ECO:0000256" key="12">
    <source>
        <dbReference type="ARBA" id="ARBA00022984"/>
    </source>
</evidence>
<dbReference type="EC" id="2.7.7.23" evidence="5"/>
<keyword evidence="14" id="KW-0961">Cell wall biogenesis/degradation</keyword>
<dbReference type="Proteomes" id="UP001164286">
    <property type="component" value="Unassembled WGS sequence"/>
</dbReference>
<keyword evidence="9" id="KW-0479">Metal-binding</keyword>
<dbReference type="GO" id="GO:0006048">
    <property type="term" value="P:UDP-N-acetylglucosamine biosynthetic process"/>
    <property type="evidence" value="ECO:0007669"/>
    <property type="project" value="InterPro"/>
</dbReference>
<dbReference type="CDD" id="cd03353">
    <property type="entry name" value="LbH_GlmU_C"/>
    <property type="match status" value="1"/>
</dbReference>
<keyword evidence="6" id="KW-0963">Cytoplasm</keyword>
<comment type="caution">
    <text evidence="16">The sequence shown here is derived from an EMBL/GenBank/DDBJ whole genome shotgun (WGS) entry which is preliminary data.</text>
</comment>
<evidence type="ECO:0000256" key="3">
    <source>
        <dbReference type="ARBA" id="ARBA00007707"/>
    </source>
</evidence>
<comment type="catalytic activity">
    <reaction evidence="15">
        <text>N-acetyl-alpha-D-glucosamine 1-phosphate + UTP + H(+) = UDP-N-acetyl-alpha-D-glucosamine + diphosphate</text>
        <dbReference type="Rhea" id="RHEA:13509"/>
        <dbReference type="ChEBI" id="CHEBI:15378"/>
        <dbReference type="ChEBI" id="CHEBI:33019"/>
        <dbReference type="ChEBI" id="CHEBI:46398"/>
        <dbReference type="ChEBI" id="CHEBI:57705"/>
        <dbReference type="ChEBI" id="CHEBI:57776"/>
        <dbReference type="EC" id="2.7.7.23"/>
    </reaction>
</comment>
<gene>
    <name evidence="16" type="ORF">MKK02DRAFT_40687</name>
</gene>
<dbReference type="GO" id="GO:0071555">
    <property type="term" value="P:cell wall organization"/>
    <property type="evidence" value="ECO:0007669"/>
    <property type="project" value="UniProtKB-KW"/>
</dbReference>
<evidence type="ECO:0000256" key="11">
    <source>
        <dbReference type="ARBA" id="ARBA00022960"/>
    </source>
</evidence>
<sequence>MDLGRAERVMRGRLVGQHQAGGVTFLDPERVFLGMDVSLGQDVTIGLDVALHCSTTIADNVTIDGPTIIIDSQIASDVRIAHFSHLERTRVATGAGVGPYARVRANATLGAGSYVGNFVEVKSSTLADGAKVGHLSFIGDAQLGARANIGGGTITCNYDSVNKHQTAIGAGAFVGSNNTLVAPVKVGEGSFTAAGSTITKDVEPGDLAFGRARQAVVECGGKALRERLLREKAAKDPIC</sequence>
<dbReference type="GeneID" id="77730424"/>
<dbReference type="AlphaFoldDB" id="A0AA38LRH5"/>
<dbReference type="PANTHER" id="PTHR43584">
    <property type="entry name" value="NUCLEOTIDYL TRANSFERASE"/>
    <property type="match status" value="1"/>
</dbReference>
<dbReference type="Pfam" id="PF14602">
    <property type="entry name" value="Hexapep_2"/>
    <property type="match status" value="1"/>
</dbReference>
<comment type="similarity">
    <text evidence="4">In the N-terminal section; belongs to the N-acetylglucosamine-1-phosphate uridyltransferase family.</text>
</comment>
<dbReference type="SUPFAM" id="SSF51161">
    <property type="entry name" value="Trimeric LpxA-like enzymes"/>
    <property type="match status" value="1"/>
</dbReference>
<dbReference type="GO" id="GO:0005737">
    <property type="term" value="C:cytoplasm"/>
    <property type="evidence" value="ECO:0007669"/>
    <property type="project" value="UniProtKB-SubCell"/>
</dbReference>
<evidence type="ECO:0000256" key="7">
    <source>
        <dbReference type="ARBA" id="ARBA00022679"/>
    </source>
</evidence>
<evidence type="ECO:0000313" key="17">
    <source>
        <dbReference type="Proteomes" id="UP001164286"/>
    </source>
</evidence>
<keyword evidence="8" id="KW-0548">Nucleotidyltransferase</keyword>
<keyword evidence="7" id="KW-0808">Transferase</keyword>
<proteinExistence type="inferred from homology"/>
<protein>
    <recommendedName>
        <fullName evidence="5">UDP-N-acetylglucosamine diphosphorylase</fullName>
        <ecNumber evidence="5">2.7.7.23</ecNumber>
    </recommendedName>
</protein>
<dbReference type="GO" id="GO:0008360">
    <property type="term" value="P:regulation of cell shape"/>
    <property type="evidence" value="ECO:0007669"/>
    <property type="project" value="UniProtKB-KW"/>
</dbReference>
<dbReference type="EMBL" id="JAKWFO010000014">
    <property type="protein sequence ID" value="KAI9632383.1"/>
    <property type="molecule type" value="Genomic_DNA"/>
</dbReference>
<organism evidence="16 17">
    <name type="scientific">Dioszegia hungarica</name>
    <dbReference type="NCBI Taxonomy" id="4972"/>
    <lineage>
        <taxon>Eukaryota</taxon>
        <taxon>Fungi</taxon>
        <taxon>Dikarya</taxon>
        <taxon>Basidiomycota</taxon>
        <taxon>Agaricomycotina</taxon>
        <taxon>Tremellomycetes</taxon>
        <taxon>Tremellales</taxon>
        <taxon>Bulleribasidiaceae</taxon>
        <taxon>Dioszegia</taxon>
    </lineage>
</organism>
<evidence type="ECO:0000256" key="10">
    <source>
        <dbReference type="ARBA" id="ARBA00022842"/>
    </source>
</evidence>
<evidence type="ECO:0000256" key="9">
    <source>
        <dbReference type="ARBA" id="ARBA00022723"/>
    </source>
</evidence>
<dbReference type="InterPro" id="IPR050065">
    <property type="entry name" value="GlmU-like"/>
</dbReference>
<evidence type="ECO:0000256" key="6">
    <source>
        <dbReference type="ARBA" id="ARBA00022490"/>
    </source>
</evidence>
<comment type="similarity">
    <text evidence="3">In the C-terminal section; belongs to the transferase hexapeptide repeat family.</text>
</comment>
<dbReference type="GO" id="GO:0003977">
    <property type="term" value="F:UDP-N-acetylglucosamine diphosphorylase activity"/>
    <property type="evidence" value="ECO:0007669"/>
    <property type="project" value="UniProtKB-EC"/>
</dbReference>
<dbReference type="InterPro" id="IPR011004">
    <property type="entry name" value="Trimer_LpxA-like_sf"/>
</dbReference>
<keyword evidence="12" id="KW-0573">Peptidoglycan synthesis</keyword>
<evidence type="ECO:0000256" key="15">
    <source>
        <dbReference type="ARBA" id="ARBA00048493"/>
    </source>
</evidence>
<dbReference type="RefSeq" id="XP_052942160.1">
    <property type="nucleotide sequence ID" value="XM_053091219.1"/>
</dbReference>
<keyword evidence="13" id="KW-0012">Acyltransferase</keyword>
<dbReference type="InterPro" id="IPR038009">
    <property type="entry name" value="GlmU_C_LbH"/>
</dbReference>
<dbReference type="PANTHER" id="PTHR43584:SF3">
    <property type="entry name" value="BIFUNCTIONAL PROTEIN GLMU"/>
    <property type="match status" value="1"/>
</dbReference>
<evidence type="ECO:0000256" key="4">
    <source>
        <dbReference type="ARBA" id="ARBA00007947"/>
    </source>
</evidence>
<keyword evidence="10" id="KW-0460">Magnesium</keyword>
<dbReference type="GO" id="GO:0019134">
    <property type="term" value="F:glucosamine-1-phosphate N-acetyltransferase activity"/>
    <property type="evidence" value="ECO:0007669"/>
    <property type="project" value="InterPro"/>
</dbReference>
<accession>A0AA38LRH5</accession>
<evidence type="ECO:0000256" key="8">
    <source>
        <dbReference type="ARBA" id="ARBA00022695"/>
    </source>
</evidence>
<evidence type="ECO:0000256" key="5">
    <source>
        <dbReference type="ARBA" id="ARBA00012457"/>
    </source>
</evidence>
<name>A0AA38LRH5_9TREE</name>
<dbReference type="InterPro" id="IPR001451">
    <property type="entry name" value="Hexapep"/>
</dbReference>
<evidence type="ECO:0000256" key="14">
    <source>
        <dbReference type="ARBA" id="ARBA00023316"/>
    </source>
</evidence>
<comment type="cofactor">
    <cofactor evidence="1">
        <name>Mg(2+)</name>
        <dbReference type="ChEBI" id="CHEBI:18420"/>
    </cofactor>
</comment>
<dbReference type="GO" id="GO:0046872">
    <property type="term" value="F:metal ion binding"/>
    <property type="evidence" value="ECO:0007669"/>
    <property type="project" value="UniProtKB-KW"/>
</dbReference>
<evidence type="ECO:0000256" key="2">
    <source>
        <dbReference type="ARBA" id="ARBA00004496"/>
    </source>
</evidence>
<evidence type="ECO:0000313" key="16">
    <source>
        <dbReference type="EMBL" id="KAI9632383.1"/>
    </source>
</evidence>
<keyword evidence="17" id="KW-1185">Reference proteome</keyword>
<dbReference type="Gene3D" id="2.160.10.10">
    <property type="entry name" value="Hexapeptide repeat proteins"/>
    <property type="match status" value="1"/>
</dbReference>
<evidence type="ECO:0000256" key="13">
    <source>
        <dbReference type="ARBA" id="ARBA00023315"/>
    </source>
</evidence>
<evidence type="ECO:0000256" key="1">
    <source>
        <dbReference type="ARBA" id="ARBA00001946"/>
    </source>
</evidence>
<comment type="subcellular location">
    <subcellularLocation>
        <location evidence="2">Cytoplasm</location>
    </subcellularLocation>
</comment>